<protein>
    <submittedName>
        <fullName evidence="1">Uncharacterized protein</fullName>
    </submittedName>
</protein>
<comment type="caution">
    <text evidence="1">The sequence shown here is derived from an EMBL/GenBank/DDBJ whole genome shotgun (WGS) entry which is preliminary data.</text>
</comment>
<sequence length="130" mass="14004">MTDVFDSYVNLGNDPDVCPLVAGVDVDDFSIEKISGVAVSLTPDDGGPDFEEFLSDASDCKFSPTFSPWQMDRSNQAIIPSPPSSIPIDLTNDGLDDPFSPSRSQIVLVDALVDLTQYISSLENKGSKDQ</sequence>
<gene>
    <name evidence="1" type="ORF">R1sor_012008</name>
</gene>
<proteinExistence type="predicted"/>
<evidence type="ECO:0000313" key="2">
    <source>
        <dbReference type="Proteomes" id="UP001633002"/>
    </source>
</evidence>
<keyword evidence="2" id="KW-1185">Reference proteome</keyword>
<dbReference type="Proteomes" id="UP001633002">
    <property type="component" value="Unassembled WGS sequence"/>
</dbReference>
<evidence type="ECO:0000313" key="1">
    <source>
        <dbReference type="EMBL" id="KAL3697932.1"/>
    </source>
</evidence>
<dbReference type="EMBL" id="JBJQOH010000002">
    <property type="protein sequence ID" value="KAL3697932.1"/>
    <property type="molecule type" value="Genomic_DNA"/>
</dbReference>
<organism evidence="1 2">
    <name type="scientific">Riccia sorocarpa</name>
    <dbReference type="NCBI Taxonomy" id="122646"/>
    <lineage>
        <taxon>Eukaryota</taxon>
        <taxon>Viridiplantae</taxon>
        <taxon>Streptophyta</taxon>
        <taxon>Embryophyta</taxon>
        <taxon>Marchantiophyta</taxon>
        <taxon>Marchantiopsida</taxon>
        <taxon>Marchantiidae</taxon>
        <taxon>Marchantiales</taxon>
        <taxon>Ricciaceae</taxon>
        <taxon>Riccia</taxon>
    </lineage>
</organism>
<dbReference type="AlphaFoldDB" id="A0ABD3I6I0"/>
<accession>A0ABD3I6I0</accession>
<reference evidence="1 2" key="1">
    <citation type="submission" date="2024-09" db="EMBL/GenBank/DDBJ databases">
        <title>Chromosome-scale assembly of Riccia sorocarpa.</title>
        <authorList>
            <person name="Paukszto L."/>
        </authorList>
    </citation>
    <scope>NUCLEOTIDE SEQUENCE [LARGE SCALE GENOMIC DNA]</scope>
    <source>
        <strain evidence="1">LP-2024</strain>
        <tissue evidence="1">Aerial parts of the thallus</tissue>
    </source>
</reference>
<name>A0ABD3I6I0_9MARC</name>